<accession>A0A1I7RI82</accession>
<keyword evidence="3" id="KW-1185">Reference proteome</keyword>
<organism evidence="2 4">
    <name type="scientific">Bursaphelenchus xylophilus</name>
    <name type="common">Pinewood nematode worm</name>
    <name type="synonym">Aphelenchoides xylophilus</name>
    <dbReference type="NCBI Taxonomy" id="6326"/>
    <lineage>
        <taxon>Eukaryota</taxon>
        <taxon>Metazoa</taxon>
        <taxon>Ecdysozoa</taxon>
        <taxon>Nematoda</taxon>
        <taxon>Chromadorea</taxon>
        <taxon>Rhabditida</taxon>
        <taxon>Tylenchina</taxon>
        <taxon>Tylenchomorpha</taxon>
        <taxon>Aphelenchoidea</taxon>
        <taxon>Aphelenchoididae</taxon>
        <taxon>Bursaphelenchus</taxon>
    </lineage>
</organism>
<evidence type="ECO:0000313" key="4">
    <source>
        <dbReference type="WBParaSite" id="BXY_0041100.1"/>
    </source>
</evidence>
<dbReference type="WBParaSite" id="BXY_0041100.1">
    <property type="protein sequence ID" value="BXY_0041100.1"/>
    <property type="gene ID" value="BXY_0041100"/>
</dbReference>
<reference evidence="1" key="2">
    <citation type="submission" date="2020-09" db="EMBL/GenBank/DDBJ databases">
        <authorList>
            <person name="Kikuchi T."/>
        </authorList>
    </citation>
    <scope>NUCLEOTIDE SEQUENCE</scope>
    <source>
        <strain evidence="1">Ka4C1</strain>
    </source>
</reference>
<dbReference type="OrthoDB" id="10612121at2759"/>
<dbReference type="Proteomes" id="UP000095284">
    <property type="component" value="Unplaced"/>
</dbReference>
<name>A0A1I7RI82_BURXY</name>
<dbReference type="EMBL" id="CAJFCV020000004">
    <property type="protein sequence ID" value="CAG9115090.1"/>
    <property type="molecule type" value="Genomic_DNA"/>
</dbReference>
<dbReference type="EMBL" id="CAJFDI010000004">
    <property type="protein sequence ID" value="CAD5225806.1"/>
    <property type="molecule type" value="Genomic_DNA"/>
</dbReference>
<evidence type="ECO:0000313" key="3">
    <source>
        <dbReference type="Proteomes" id="UP000659654"/>
    </source>
</evidence>
<dbReference type="Proteomes" id="UP000659654">
    <property type="component" value="Unassembled WGS sequence"/>
</dbReference>
<protein>
    <submittedName>
        <fullName evidence="1">(pine wood nematode) hypothetical protein</fullName>
    </submittedName>
</protein>
<reference evidence="4" key="1">
    <citation type="submission" date="2016-11" db="UniProtKB">
        <authorList>
            <consortium name="WormBaseParasite"/>
        </authorList>
    </citation>
    <scope>IDENTIFICATION</scope>
</reference>
<sequence>MKNEKEVGIQILRKLPEDISYLIWKRFTVLEILENYHFVPQTDKFSCLNRKFFHLCLRNHVKCLHGECPVQKFDEFMASTSRSLSNSMPEASFDHHLAGFISKLSTSSRKPIQIHFKLVKNYSQCPKLQVVDSEFDYAKREANFTLGYTNGHSQFIESWMDLSTDFDRISTILDSQKGNLYFSEIKEVGTNQYGLAILSKSLLHDLDPTSLLVINLLPSTKPMMTMAKNKLYILMTLPTLVKIIQYDLETKNVIEKDILTKRRIRHIIACDDTISLLFFDVLYLFKVESNEIIETDKIYTEPIKLNDTCIVYITGYWPNDFTRLYNINMLHYNGSRWKKTFLHSAKTILPWTVPKTCNIRPALVLKPITSQIFEVHYMMRGRNIYFQENDGETPRMIHKDKLVDKTLFPQIYRLSYEFNA</sequence>
<gene>
    <name evidence="1" type="ORF">BXYJ_LOCUS8729</name>
</gene>
<evidence type="ECO:0000313" key="2">
    <source>
        <dbReference type="Proteomes" id="UP000095284"/>
    </source>
</evidence>
<proteinExistence type="predicted"/>
<evidence type="ECO:0000313" key="1">
    <source>
        <dbReference type="EMBL" id="CAD5225806.1"/>
    </source>
</evidence>
<dbReference type="Proteomes" id="UP000582659">
    <property type="component" value="Unassembled WGS sequence"/>
</dbReference>
<dbReference type="AlphaFoldDB" id="A0A1I7RI82"/>